<proteinExistence type="predicted"/>
<sequence>MDDDRRLWGNGGQGVRGVSERECVKTMSETYTNLFLRHSAWLSGSYPDTRRFTSPPRNVSGARDLSFPMSEPHLYSPGQPTHQQPSRLYGAGIQERATADRRCGGRGPRRALSHLPKLIPTTEFSPLRSLRDAWDIEVSLRNRQPSFPRTEGNGAMLLPVTSYLTDLASPLLCVPNAKKTPAKYLCRRRVEVEWSSAGMQGRGIREIPKKTRQPATSFDTISTCENSWAASPGVKSGSPWWEVSSLTTTPLRLQDRTNV</sequence>
<gene>
    <name evidence="1" type="ORF">PR048_026477</name>
</gene>
<accession>A0ABQ9GLF5</accession>
<organism evidence="1 2">
    <name type="scientific">Dryococelus australis</name>
    <dbReference type="NCBI Taxonomy" id="614101"/>
    <lineage>
        <taxon>Eukaryota</taxon>
        <taxon>Metazoa</taxon>
        <taxon>Ecdysozoa</taxon>
        <taxon>Arthropoda</taxon>
        <taxon>Hexapoda</taxon>
        <taxon>Insecta</taxon>
        <taxon>Pterygota</taxon>
        <taxon>Neoptera</taxon>
        <taxon>Polyneoptera</taxon>
        <taxon>Phasmatodea</taxon>
        <taxon>Verophasmatodea</taxon>
        <taxon>Anareolatae</taxon>
        <taxon>Phasmatidae</taxon>
        <taxon>Eurycanthinae</taxon>
        <taxon>Dryococelus</taxon>
    </lineage>
</organism>
<name>A0ABQ9GLF5_9NEOP</name>
<keyword evidence="2" id="KW-1185">Reference proteome</keyword>
<evidence type="ECO:0000313" key="2">
    <source>
        <dbReference type="Proteomes" id="UP001159363"/>
    </source>
</evidence>
<comment type="caution">
    <text evidence="1">The sequence shown here is derived from an EMBL/GenBank/DDBJ whole genome shotgun (WGS) entry which is preliminary data.</text>
</comment>
<dbReference type="Proteomes" id="UP001159363">
    <property type="component" value="Chromosome 10"/>
</dbReference>
<reference evidence="1 2" key="1">
    <citation type="submission" date="2023-02" db="EMBL/GenBank/DDBJ databases">
        <title>LHISI_Scaffold_Assembly.</title>
        <authorList>
            <person name="Stuart O.P."/>
            <person name="Cleave R."/>
            <person name="Magrath M.J.L."/>
            <person name="Mikheyev A.S."/>
        </authorList>
    </citation>
    <scope>NUCLEOTIDE SEQUENCE [LARGE SCALE GENOMIC DNA]</scope>
    <source>
        <strain evidence="1">Daus_M_001</strain>
        <tissue evidence="1">Leg muscle</tissue>
    </source>
</reference>
<evidence type="ECO:0000313" key="1">
    <source>
        <dbReference type="EMBL" id="KAJ8872861.1"/>
    </source>
</evidence>
<protein>
    <submittedName>
        <fullName evidence="1">Uncharacterized protein</fullName>
    </submittedName>
</protein>
<dbReference type="EMBL" id="JARBHB010000011">
    <property type="protein sequence ID" value="KAJ8872861.1"/>
    <property type="molecule type" value="Genomic_DNA"/>
</dbReference>